<evidence type="ECO:0000259" key="2">
    <source>
        <dbReference type="PROSITE" id="PS50966"/>
    </source>
</evidence>
<dbReference type="GO" id="GO:0006281">
    <property type="term" value="P:DNA repair"/>
    <property type="evidence" value="ECO:0007669"/>
    <property type="project" value="UniProtKB-ARBA"/>
</dbReference>
<dbReference type="InterPro" id="IPR019080">
    <property type="entry name" value="YqaJ_viral_recombinase"/>
</dbReference>
<dbReference type="PANTHER" id="PTHR46609">
    <property type="entry name" value="EXONUCLEASE, PHAGE-TYPE/RECB, C-TERMINAL DOMAIN-CONTAINING PROTEIN"/>
    <property type="match status" value="1"/>
</dbReference>
<protein>
    <recommendedName>
        <fullName evidence="2">SWIM-type domain-containing protein</fullName>
    </recommendedName>
</protein>
<evidence type="ECO:0000256" key="1">
    <source>
        <dbReference type="PROSITE-ProRule" id="PRU00325"/>
    </source>
</evidence>
<dbReference type="EnsemblMetazoa" id="XM_021053133.2">
    <property type="protein sequence ID" value="XP_020908792.1"/>
    <property type="gene ID" value="LOC110246766"/>
</dbReference>
<keyword evidence="1" id="KW-0862">Zinc</keyword>
<dbReference type="Proteomes" id="UP000887567">
    <property type="component" value="Unplaced"/>
</dbReference>
<dbReference type="RefSeq" id="XP_020908792.1">
    <property type="nucleotide sequence ID" value="XM_021053133.2"/>
</dbReference>
<dbReference type="GO" id="GO:0008270">
    <property type="term" value="F:zinc ion binding"/>
    <property type="evidence" value="ECO:0007669"/>
    <property type="project" value="UniProtKB-KW"/>
</dbReference>
<keyword evidence="4" id="KW-1185">Reference proteome</keyword>
<dbReference type="InterPro" id="IPR003034">
    <property type="entry name" value="SAP_dom"/>
</dbReference>
<dbReference type="Gene3D" id="3.90.320.10">
    <property type="match status" value="1"/>
</dbReference>
<dbReference type="GeneID" id="110246766"/>
<dbReference type="InterPro" id="IPR051703">
    <property type="entry name" value="NF-kappa-B_Signaling_Reg"/>
</dbReference>
<evidence type="ECO:0000313" key="4">
    <source>
        <dbReference type="Proteomes" id="UP000887567"/>
    </source>
</evidence>
<reference evidence="3" key="1">
    <citation type="submission" date="2022-11" db="UniProtKB">
        <authorList>
            <consortium name="EnsemblMetazoa"/>
        </authorList>
    </citation>
    <scope>IDENTIFICATION</scope>
</reference>
<dbReference type="Pfam" id="PF02037">
    <property type="entry name" value="SAP"/>
    <property type="match status" value="1"/>
</dbReference>
<name>A0A913XQV6_EXADI</name>
<dbReference type="PROSITE" id="PS50966">
    <property type="entry name" value="ZF_SWIM"/>
    <property type="match status" value="1"/>
</dbReference>
<feature type="domain" description="SWIM-type" evidence="2">
    <location>
        <begin position="227"/>
        <end position="258"/>
    </location>
</feature>
<dbReference type="Gene3D" id="1.10.720.30">
    <property type="entry name" value="SAP domain"/>
    <property type="match status" value="1"/>
</dbReference>
<accession>A0A913XQV6</accession>
<dbReference type="SUPFAM" id="SSF52980">
    <property type="entry name" value="Restriction endonuclease-like"/>
    <property type="match status" value="1"/>
</dbReference>
<keyword evidence="1" id="KW-0479">Metal-binding</keyword>
<evidence type="ECO:0000313" key="3">
    <source>
        <dbReference type="EnsemblMetazoa" id="XP_020908792.1"/>
    </source>
</evidence>
<dbReference type="InterPro" id="IPR011335">
    <property type="entry name" value="Restrct_endonuc-II-like"/>
</dbReference>
<sequence length="728" mass="83454">MLSLPFHKSLPTFIPGGSGYETGQKFKMASKKVKKVAPTHCANSICTNSGQSKIPKSFKTTEKHLLNKDLKKQAKDLDKADLKTWTLPDLKGAALELKLKASGTKQELIERLQPLNESKVLLTKRLKQVKTSYVFRTSMELTDIPPSTSAWKADPALYPKVDSKTISKYTSVKKEGHKGQSRKGRRMLLSRKIKSVKSFREGNKTFVKAFIIKSFGHEITRPAVILFEKNIPIKGHCTCPIGKCGVCCHIIALLMFLEHYSKTKTTIFALSCTEKLQKWHRKGLRAGIATKASHISLRSFRNTRSTRERRKCNRGRKRNARKERKIDTENIDTNDFFKRDIEMMSQKVKVGLDKEKLHSHFYKTLMKHKMMSTGLSMELHYRNSWRARVVFMDHDYCQNVNNLFDNSILITQGNVHSQVRPESSLPSNENEEELISDLNADKEVPIVQDQKMMYENKREMLDLQKSFNAAETKTGTYEIRLPSYKRVQPCGFNYIAVTQGTNEWHSLRIGVITASKLPSLLGFCGHKQFNEAWFCIHNKVDESTLTPKRFKNFERGVEFEPKAIEHFEEMTGVPVSKSGYFHHPFDRRYGASPDGLAQTFLVEVKTRAQESNKPLQNVTASHIVQCNFQMECTGAQITILESYLPEQKCANFFLIQKDNLLVEVCKTITDSLLESKEIADSWPHEENNYLIKLGQNLKGKKPTFENTKSLRSWINKMAKHIQPVSFVR</sequence>
<organism evidence="3 4">
    <name type="scientific">Exaiptasia diaphana</name>
    <name type="common">Tropical sea anemone</name>
    <name type="synonym">Aiptasia pulchella</name>
    <dbReference type="NCBI Taxonomy" id="2652724"/>
    <lineage>
        <taxon>Eukaryota</taxon>
        <taxon>Metazoa</taxon>
        <taxon>Cnidaria</taxon>
        <taxon>Anthozoa</taxon>
        <taxon>Hexacorallia</taxon>
        <taxon>Actiniaria</taxon>
        <taxon>Aiptasiidae</taxon>
        <taxon>Exaiptasia</taxon>
    </lineage>
</organism>
<dbReference type="Pfam" id="PF09588">
    <property type="entry name" value="YqaJ"/>
    <property type="match status" value="1"/>
</dbReference>
<dbReference type="InterPro" id="IPR007527">
    <property type="entry name" value="Znf_SWIM"/>
</dbReference>
<dbReference type="OrthoDB" id="5949399at2759"/>
<keyword evidence="1" id="KW-0863">Zinc-finger</keyword>
<proteinExistence type="predicted"/>
<dbReference type="KEGG" id="epa:110246766"/>
<dbReference type="InterPro" id="IPR036361">
    <property type="entry name" value="SAP_dom_sf"/>
</dbReference>
<dbReference type="AlphaFoldDB" id="A0A913XQV6"/>
<dbReference type="PANTHER" id="PTHR46609:SF6">
    <property type="entry name" value="EXONUCLEASE, PHAGE-TYPE_RECB, C-TERMINAL DOMAIN-CONTAINING PROTEIN-RELATED"/>
    <property type="match status" value="1"/>
</dbReference>
<dbReference type="InterPro" id="IPR011604">
    <property type="entry name" value="PDDEXK-like_dom_sf"/>
</dbReference>